<dbReference type="Proteomes" id="UP000250235">
    <property type="component" value="Unassembled WGS sequence"/>
</dbReference>
<reference evidence="1 2" key="1">
    <citation type="journal article" date="2015" name="Proc. Natl. Acad. Sci. U.S.A.">
        <title>The resurrection genome of Boea hygrometrica: A blueprint for survival of dehydration.</title>
        <authorList>
            <person name="Xiao L."/>
            <person name="Yang G."/>
            <person name="Zhang L."/>
            <person name="Yang X."/>
            <person name="Zhao S."/>
            <person name="Ji Z."/>
            <person name="Zhou Q."/>
            <person name="Hu M."/>
            <person name="Wang Y."/>
            <person name="Chen M."/>
            <person name="Xu Y."/>
            <person name="Jin H."/>
            <person name="Xiao X."/>
            <person name="Hu G."/>
            <person name="Bao F."/>
            <person name="Hu Y."/>
            <person name="Wan P."/>
            <person name="Li L."/>
            <person name="Deng X."/>
            <person name="Kuang T."/>
            <person name="Xiang C."/>
            <person name="Zhu J.K."/>
            <person name="Oliver M.J."/>
            <person name="He Y."/>
        </authorList>
    </citation>
    <scope>NUCLEOTIDE SEQUENCE [LARGE SCALE GENOMIC DNA]</scope>
    <source>
        <strain evidence="2">cv. XS01</strain>
    </source>
</reference>
<gene>
    <name evidence="1" type="ORF">F511_15013</name>
</gene>
<dbReference type="EMBL" id="KV017210">
    <property type="protein sequence ID" value="KZV18775.1"/>
    <property type="molecule type" value="Genomic_DNA"/>
</dbReference>
<protein>
    <submittedName>
        <fullName evidence="1">Uncharacterized protein</fullName>
    </submittedName>
</protein>
<dbReference type="OrthoDB" id="1751168at2759"/>
<name>A0A2Z7ABN2_9LAMI</name>
<proteinExistence type="predicted"/>
<dbReference type="AlphaFoldDB" id="A0A2Z7ABN2"/>
<accession>A0A2Z7ABN2</accession>
<evidence type="ECO:0000313" key="1">
    <source>
        <dbReference type="EMBL" id="KZV18775.1"/>
    </source>
</evidence>
<evidence type="ECO:0000313" key="2">
    <source>
        <dbReference type="Proteomes" id="UP000250235"/>
    </source>
</evidence>
<organism evidence="1 2">
    <name type="scientific">Dorcoceras hygrometricum</name>
    <dbReference type="NCBI Taxonomy" id="472368"/>
    <lineage>
        <taxon>Eukaryota</taxon>
        <taxon>Viridiplantae</taxon>
        <taxon>Streptophyta</taxon>
        <taxon>Embryophyta</taxon>
        <taxon>Tracheophyta</taxon>
        <taxon>Spermatophyta</taxon>
        <taxon>Magnoliopsida</taxon>
        <taxon>eudicotyledons</taxon>
        <taxon>Gunneridae</taxon>
        <taxon>Pentapetalae</taxon>
        <taxon>asterids</taxon>
        <taxon>lamiids</taxon>
        <taxon>Lamiales</taxon>
        <taxon>Gesneriaceae</taxon>
        <taxon>Didymocarpoideae</taxon>
        <taxon>Trichosporeae</taxon>
        <taxon>Loxocarpinae</taxon>
        <taxon>Dorcoceras</taxon>
    </lineage>
</organism>
<keyword evidence="2" id="KW-1185">Reference proteome</keyword>
<sequence>MAASFFRNALQVDFDSILAMEHAVYESAVVEFFANAKVLAETIVCFVANKNVEIMKEAFIEAFGLPTEGIVGLLGIQKETMDEMRIKFSRTDAPFHTPSVMPEIIKKRISNSEISRF</sequence>